<accession>A0A9P7SUH8</accession>
<name>A0A9P7SUH8_9HYPO</name>
<sequence>MHLVLTAQNPERVDEVVSAELRRLMEKTMMHPQGLLRDDHHRSRRLFELPPPPRRPVRPHQGPSSPNRLSSIHLPKNRQAEQPLYFVEEGLRRTPPDVRDQSKTWS</sequence>
<feature type="compositionally biased region" description="Basic and acidic residues" evidence="1">
    <location>
        <begin position="36"/>
        <end position="47"/>
    </location>
</feature>
<dbReference type="AlphaFoldDB" id="A0A9P7SUH8"/>
<evidence type="ECO:0000313" key="3">
    <source>
        <dbReference type="Proteomes" id="UP000784919"/>
    </source>
</evidence>
<gene>
    <name evidence="2" type="ORF">E4U56_001150</name>
</gene>
<dbReference type="EMBL" id="SRPS01000013">
    <property type="protein sequence ID" value="KAG5976904.1"/>
    <property type="molecule type" value="Genomic_DNA"/>
</dbReference>
<feature type="compositionally biased region" description="Basic and acidic residues" evidence="1">
    <location>
        <begin position="89"/>
        <end position="106"/>
    </location>
</feature>
<evidence type="ECO:0000256" key="1">
    <source>
        <dbReference type="SAM" id="MobiDB-lite"/>
    </source>
</evidence>
<organism evidence="2 3">
    <name type="scientific">Claviceps arundinis</name>
    <dbReference type="NCBI Taxonomy" id="1623583"/>
    <lineage>
        <taxon>Eukaryota</taxon>
        <taxon>Fungi</taxon>
        <taxon>Dikarya</taxon>
        <taxon>Ascomycota</taxon>
        <taxon>Pezizomycotina</taxon>
        <taxon>Sordariomycetes</taxon>
        <taxon>Hypocreomycetidae</taxon>
        <taxon>Hypocreales</taxon>
        <taxon>Clavicipitaceae</taxon>
        <taxon>Claviceps</taxon>
    </lineage>
</organism>
<feature type="region of interest" description="Disordered" evidence="1">
    <location>
        <begin position="30"/>
        <end position="106"/>
    </location>
</feature>
<evidence type="ECO:0000313" key="2">
    <source>
        <dbReference type="EMBL" id="KAG5976904.1"/>
    </source>
</evidence>
<dbReference type="Proteomes" id="UP000784919">
    <property type="component" value="Unassembled WGS sequence"/>
</dbReference>
<protein>
    <submittedName>
        <fullName evidence="2">Uncharacterized protein</fullName>
    </submittedName>
</protein>
<comment type="caution">
    <text evidence="2">The sequence shown here is derived from an EMBL/GenBank/DDBJ whole genome shotgun (WGS) entry which is preliminary data.</text>
</comment>
<reference evidence="2" key="1">
    <citation type="journal article" date="2020" name="bioRxiv">
        <title>Whole genome comparisons of ergot fungi reveals the divergence and evolution of species within the genus Claviceps are the result of varying mechanisms driving genome evolution and host range expansion.</title>
        <authorList>
            <person name="Wyka S.A."/>
            <person name="Mondo S.J."/>
            <person name="Liu M."/>
            <person name="Dettman J."/>
            <person name="Nalam V."/>
            <person name="Broders K.D."/>
        </authorList>
    </citation>
    <scope>NUCLEOTIDE SEQUENCE</scope>
    <source>
        <strain evidence="2">CCC 1102</strain>
    </source>
</reference>
<proteinExistence type="predicted"/>